<reference evidence="1 2" key="1">
    <citation type="journal article" date="2019" name="Emerg. Microbes Infect.">
        <title>Comprehensive subspecies identification of 175 nontuberculous mycobacteria species based on 7547 genomic profiles.</title>
        <authorList>
            <person name="Matsumoto Y."/>
            <person name="Kinjo T."/>
            <person name="Motooka D."/>
            <person name="Nabeya D."/>
            <person name="Jung N."/>
            <person name="Uechi K."/>
            <person name="Horii T."/>
            <person name="Iida T."/>
            <person name="Fujita J."/>
            <person name="Nakamura S."/>
        </authorList>
    </citation>
    <scope>NUCLEOTIDE SEQUENCE [LARGE SCALE GENOMIC DNA]</scope>
    <source>
        <strain evidence="1 2">JCM 14233</strain>
    </source>
</reference>
<dbReference type="KEGG" id="mshj:MSHI_03440"/>
<evidence type="ECO:0000313" key="1">
    <source>
        <dbReference type="EMBL" id="BBX72438.1"/>
    </source>
</evidence>
<organism evidence="1 2">
    <name type="scientific">Mycobacterium shinjukuense</name>
    <dbReference type="NCBI Taxonomy" id="398694"/>
    <lineage>
        <taxon>Bacteria</taxon>
        <taxon>Bacillati</taxon>
        <taxon>Actinomycetota</taxon>
        <taxon>Actinomycetes</taxon>
        <taxon>Mycobacteriales</taxon>
        <taxon>Mycobacteriaceae</taxon>
        <taxon>Mycobacterium</taxon>
    </lineage>
</organism>
<evidence type="ECO:0000313" key="2">
    <source>
        <dbReference type="Proteomes" id="UP000467236"/>
    </source>
</evidence>
<sequence>MAGKNEILRGNRLPTMTMPAITAIRIATGTGFFTSVRPRLACPTNSDSTPKIMNTFHSSGTPIGIAVKIPR</sequence>
<name>A0A7I7MJS0_9MYCO</name>
<dbReference type="EMBL" id="AP022575">
    <property type="protein sequence ID" value="BBX72438.1"/>
    <property type="molecule type" value="Genomic_DNA"/>
</dbReference>
<dbReference type="Proteomes" id="UP000467236">
    <property type="component" value="Chromosome"/>
</dbReference>
<protein>
    <submittedName>
        <fullName evidence="1">Uncharacterized protein</fullName>
    </submittedName>
</protein>
<proteinExistence type="predicted"/>
<keyword evidence="2" id="KW-1185">Reference proteome</keyword>
<dbReference type="AlphaFoldDB" id="A0A7I7MJS0"/>
<gene>
    <name evidence="1" type="ORF">MSHI_03440</name>
</gene>
<accession>A0A7I7MJS0</accession>